<organism evidence="4 5">
    <name type="scientific">Echinicola pacifica</name>
    <dbReference type="NCBI Taxonomy" id="346377"/>
    <lineage>
        <taxon>Bacteria</taxon>
        <taxon>Pseudomonadati</taxon>
        <taxon>Bacteroidota</taxon>
        <taxon>Cytophagia</taxon>
        <taxon>Cytophagales</taxon>
        <taxon>Cyclobacteriaceae</taxon>
        <taxon>Echinicola</taxon>
    </lineage>
</organism>
<keyword evidence="1" id="KW-1133">Transmembrane helix</keyword>
<dbReference type="PANTHER" id="PTHR30273:SF2">
    <property type="entry name" value="PROTEIN FECR"/>
    <property type="match status" value="1"/>
</dbReference>
<evidence type="ECO:0000256" key="1">
    <source>
        <dbReference type="SAM" id="Phobius"/>
    </source>
</evidence>
<reference evidence="4" key="2">
    <citation type="submission" date="2020-09" db="EMBL/GenBank/DDBJ databases">
        <authorList>
            <person name="Sun Q."/>
            <person name="Kim S."/>
        </authorList>
    </citation>
    <scope>NUCLEOTIDE SEQUENCE</scope>
    <source>
        <strain evidence="4">KCTC 12368</strain>
    </source>
</reference>
<dbReference type="PANTHER" id="PTHR30273">
    <property type="entry name" value="PERIPLASMIC SIGNAL SENSOR AND SIGMA FACTOR ACTIVATOR FECR-RELATED"/>
    <property type="match status" value="1"/>
</dbReference>
<sequence>MNKNSEEIDFSIIWKKLHSSLNEEEEGQLSQWLASHSDHQDYYNKVKVFYEKGSKFENGTKNAGEAWAALEKKDDFRKPGRSNRIVFYAAAVAANLVLLCIAYFVFKPYLTEPKEVKALASQILPGTDRAILLTEEGSYDLSSGAPLALEEGGTAVRSQGNQIQYDEANGASGKVTFNTLLVPKGGQFNLILADGTKVWLNANSQLKYPTSFPGDSRVVELQGEAYFEVQEDARKPFKVLTGEQVVQVWGTSFNISSYEDEEAIATTLVEGKVEVFLTNSSAGHQMLSPNQQSLYHKNEASLESKTVDVHKYIAWKEGWFVFQDKPLVAIINSLARWYDFSFEFKNEETKSIPFTGKIRRYEDLQEVMDLLQKTGDVKFKLERRNMIIE</sequence>
<name>A0A918QBA7_9BACT</name>
<dbReference type="GO" id="GO:0016989">
    <property type="term" value="F:sigma factor antagonist activity"/>
    <property type="evidence" value="ECO:0007669"/>
    <property type="project" value="TreeGrafter"/>
</dbReference>
<dbReference type="Pfam" id="PF04773">
    <property type="entry name" value="FecR"/>
    <property type="match status" value="1"/>
</dbReference>
<evidence type="ECO:0000313" key="5">
    <source>
        <dbReference type="Proteomes" id="UP000619457"/>
    </source>
</evidence>
<dbReference type="Gene3D" id="3.55.50.30">
    <property type="match status" value="1"/>
</dbReference>
<dbReference type="AlphaFoldDB" id="A0A918QBA7"/>
<dbReference type="InterPro" id="IPR032508">
    <property type="entry name" value="FecR_C"/>
</dbReference>
<keyword evidence="1" id="KW-0472">Membrane</keyword>
<dbReference type="InterPro" id="IPR006860">
    <property type="entry name" value="FecR"/>
</dbReference>
<keyword evidence="1" id="KW-0812">Transmembrane</keyword>
<dbReference type="FunFam" id="2.60.120.1440:FF:000001">
    <property type="entry name" value="Putative anti-sigma factor"/>
    <property type="match status" value="1"/>
</dbReference>
<gene>
    <name evidence="4" type="ORF">GCM10007049_33510</name>
</gene>
<accession>A0A918QBA7</accession>
<dbReference type="InterPro" id="IPR012373">
    <property type="entry name" value="Ferrdict_sens_TM"/>
</dbReference>
<feature type="domain" description="FecR protein" evidence="2">
    <location>
        <begin position="180"/>
        <end position="274"/>
    </location>
</feature>
<dbReference type="Proteomes" id="UP000619457">
    <property type="component" value="Unassembled WGS sequence"/>
</dbReference>
<dbReference type="Gene3D" id="2.60.120.1440">
    <property type="match status" value="1"/>
</dbReference>
<protein>
    <submittedName>
        <fullName evidence="4">Iron dicitrate transporter FecR</fullName>
    </submittedName>
</protein>
<proteinExistence type="predicted"/>
<feature type="domain" description="Protein FecR C-terminal" evidence="3">
    <location>
        <begin position="320"/>
        <end position="388"/>
    </location>
</feature>
<dbReference type="Pfam" id="PF16344">
    <property type="entry name" value="FecR_C"/>
    <property type="match status" value="1"/>
</dbReference>
<evidence type="ECO:0000259" key="2">
    <source>
        <dbReference type="Pfam" id="PF04773"/>
    </source>
</evidence>
<keyword evidence="5" id="KW-1185">Reference proteome</keyword>
<feature type="transmembrane region" description="Helical" evidence="1">
    <location>
        <begin position="85"/>
        <end position="106"/>
    </location>
</feature>
<evidence type="ECO:0000259" key="3">
    <source>
        <dbReference type="Pfam" id="PF16344"/>
    </source>
</evidence>
<evidence type="ECO:0000313" key="4">
    <source>
        <dbReference type="EMBL" id="GGZ37584.1"/>
    </source>
</evidence>
<dbReference type="RefSeq" id="WP_157492919.1">
    <property type="nucleotide sequence ID" value="NZ_BMWX01000007.1"/>
</dbReference>
<comment type="caution">
    <text evidence="4">The sequence shown here is derived from an EMBL/GenBank/DDBJ whole genome shotgun (WGS) entry which is preliminary data.</text>
</comment>
<dbReference type="EMBL" id="BMWX01000007">
    <property type="protein sequence ID" value="GGZ37584.1"/>
    <property type="molecule type" value="Genomic_DNA"/>
</dbReference>
<reference evidence="4" key="1">
    <citation type="journal article" date="2014" name="Int. J. Syst. Evol. Microbiol.">
        <title>Complete genome sequence of Corynebacterium casei LMG S-19264T (=DSM 44701T), isolated from a smear-ripened cheese.</title>
        <authorList>
            <consortium name="US DOE Joint Genome Institute (JGI-PGF)"/>
            <person name="Walter F."/>
            <person name="Albersmeier A."/>
            <person name="Kalinowski J."/>
            <person name="Ruckert C."/>
        </authorList>
    </citation>
    <scope>NUCLEOTIDE SEQUENCE</scope>
    <source>
        <strain evidence="4">KCTC 12368</strain>
    </source>
</reference>